<dbReference type="Proteomes" id="UP000197007">
    <property type="component" value="Chromosome"/>
</dbReference>
<keyword evidence="2" id="KW-1185">Reference proteome</keyword>
<organism evidence="1 2">
    <name type="scientific">Capnocytophaga endodontalis</name>
    <dbReference type="NCBI Taxonomy" id="2708117"/>
    <lineage>
        <taxon>Bacteria</taxon>
        <taxon>Pseudomonadati</taxon>
        <taxon>Bacteroidota</taxon>
        <taxon>Flavobacteriia</taxon>
        <taxon>Flavobacteriales</taxon>
        <taxon>Flavobacteriaceae</taxon>
        <taxon>Capnocytophaga</taxon>
    </lineage>
</organism>
<sequence length="71" mass="8306">METLKKDLQTLMQFSGSALFDSKLLELKNTYTTTEERSFIYNFFLSDMERTHNAIKHISKRLEAIQVAEMA</sequence>
<accession>A0A1Z4BNN4</accession>
<reference evidence="2" key="1">
    <citation type="submission" date="2017-06" db="EMBL/GenBank/DDBJ databases">
        <title>Complete genome sequence of Capnocytophaga sp. KCOM 1579 (=ChDC OS43) isolated from a human refractory periapical abscess lesion.</title>
        <authorList>
            <person name="Kook J.-K."/>
            <person name="Park S.-N."/>
            <person name="Lim Y.K."/>
            <person name="Roh H."/>
        </authorList>
    </citation>
    <scope>NUCLEOTIDE SEQUENCE [LARGE SCALE GENOMIC DNA]</scope>
    <source>
        <strain evidence="2">ChDC OS43</strain>
    </source>
</reference>
<evidence type="ECO:0000313" key="1">
    <source>
        <dbReference type="EMBL" id="ASF42901.1"/>
    </source>
</evidence>
<gene>
    <name evidence="1" type="ORF">CBG49_07335</name>
</gene>
<dbReference type="AlphaFoldDB" id="A0A1Z4BNN4"/>
<name>A0A1Z4BNN4_9FLAO</name>
<dbReference type="RefSeq" id="WP_088593985.1">
    <property type="nucleotide sequence ID" value="NZ_CP022022.1"/>
</dbReference>
<evidence type="ECO:0000313" key="2">
    <source>
        <dbReference type="Proteomes" id="UP000197007"/>
    </source>
</evidence>
<proteinExistence type="predicted"/>
<protein>
    <submittedName>
        <fullName evidence="1">Uncharacterized protein</fullName>
    </submittedName>
</protein>
<dbReference type="KEGG" id="capn:CBG49_07335"/>
<dbReference type="EMBL" id="CP022022">
    <property type="protein sequence ID" value="ASF42901.1"/>
    <property type="molecule type" value="Genomic_DNA"/>
</dbReference>